<reference evidence="2 3" key="1">
    <citation type="submission" date="2024-08" db="EMBL/GenBank/DDBJ databases">
        <authorList>
            <person name="Cucini C."/>
            <person name="Frati F."/>
        </authorList>
    </citation>
    <scope>NUCLEOTIDE SEQUENCE [LARGE SCALE GENOMIC DNA]</scope>
</reference>
<proteinExistence type="predicted"/>
<keyword evidence="3" id="KW-1185">Reference proteome</keyword>
<gene>
    <name evidence="2" type="ORF">ODALV1_LOCUS4770</name>
</gene>
<dbReference type="InterPro" id="IPR013783">
    <property type="entry name" value="Ig-like_fold"/>
</dbReference>
<dbReference type="EMBL" id="CAXLJM020000014">
    <property type="protein sequence ID" value="CAL8080893.1"/>
    <property type="molecule type" value="Genomic_DNA"/>
</dbReference>
<keyword evidence="1" id="KW-0812">Transmembrane</keyword>
<organism evidence="2 3">
    <name type="scientific">Orchesella dallaii</name>
    <dbReference type="NCBI Taxonomy" id="48710"/>
    <lineage>
        <taxon>Eukaryota</taxon>
        <taxon>Metazoa</taxon>
        <taxon>Ecdysozoa</taxon>
        <taxon>Arthropoda</taxon>
        <taxon>Hexapoda</taxon>
        <taxon>Collembola</taxon>
        <taxon>Entomobryomorpha</taxon>
        <taxon>Entomobryoidea</taxon>
        <taxon>Orchesellidae</taxon>
        <taxon>Orchesellinae</taxon>
        <taxon>Orchesella</taxon>
    </lineage>
</organism>
<dbReference type="PANTHER" id="PTHR21261:SF2">
    <property type="entry name" value="GH04238P-RELATED"/>
    <property type="match status" value="1"/>
</dbReference>
<feature type="transmembrane region" description="Helical" evidence="1">
    <location>
        <begin position="393"/>
        <end position="414"/>
    </location>
</feature>
<dbReference type="Proteomes" id="UP001642540">
    <property type="component" value="Unassembled WGS sequence"/>
</dbReference>
<sequence>MDIDMGPQILNLMTEERLANPNVYIDEERRRSCFNHKCKHRSSVVDTNDLSIKTVNRDHHPSQTHNLLASTSCQQFGARLYREHNKLCCEAPTKKMGERESCSSARTSCLLSGSSGGSSKGRLSRRKFNVFHKSPLLLLLFVGLAGVTGVRINSLTVPQTIRNGTEDSVILDCDYSVDEAEKKGLVVKWFHERKQSPVYQWIPNKKPIDLGILRGKLNLDFEADADEFKLHRALQIIRPTIELSGNWICEVSTFEGEAFKAGRMIIFAPEKDMGIRVSENRREGRVNVSCWATNVYPEPRLILFRDDQMVDDLVVTTKLNRGAYDVSAYKVIEDANLSSLASMYECELTIPNTNYVRRETKLYEPGSLELRDELTMGSGGVMTPNEFLSMSLFYLWLLVLFLVTFSMNSAATLFQDAAPGPLLSVLTFCL</sequence>
<name>A0ABP1PX20_9HEXA</name>
<dbReference type="PANTHER" id="PTHR21261">
    <property type="entry name" value="BEAT PROTEIN"/>
    <property type="match status" value="1"/>
</dbReference>
<dbReference type="Gene3D" id="2.60.40.10">
    <property type="entry name" value="Immunoglobulins"/>
    <property type="match status" value="1"/>
</dbReference>
<evidence type="ECO:0000313" key="3">
    <source>
        <dbReference type="Proteomes" id="UP001642540"/>
    </source>
</evidence>
<evidence type="ECO:0008006" key="4">
    <source>
        <dbReference type="Google" id="ProtNLM"/>
    </source>
</evidence>
<feature type="transmembrane region" description="Helical" evidence="1">
    <location>
        <begin position="130"/>
        <end position="152"/>
    </location>
</feature>
<keyword evidence="1" id="KW-0472">Membrane</keyword>
<accession>A0ABP1PX20</accession>
<comment type="caution">
    <text evidence="2">The sequence shown here is derived from an EMBL/GenBank/DDBJ whole genome shotgun (WGS) entry which is preliminary data.</text>
</comment>
<evidence type="ECO:0000313" key="2">
    <source>
        <dbReference type="EMBL" id="CAL8080893.1"/>
    </source>
</evidence>
<protein>
    <recommendedName>
        <fullName evidence="4">Ig-like domain-containing protein</fullName>
    </recommendedName>
</protein>
<keyword evidence="1" id="KW-1133">Transmembrane helix</keyword>
<evidence type="ECO:0000256" key="1">
    <source>
        <dbReference type="SAM" id="Phobius"/>
    </source>
</evidence>